<comment type="caution">
    <text evidence="2">The sequence shown here is derived from an EMBL/GenBank/DDBJ whole genome shotgun (WGS) entry which is preliminary data.</text>
</comment>
<evidence type="ECO:0008006" key="4">
    <source>
        <dbReference type="Google" id="ProtNLM"/>
    </source>
</evidence>
<dbReference type="SUPFAM" id="SSF52047">
    <property type="entry name" value="RNI-like"/>
    <property type="match status" value="1"/>
</dbReference>
<feature type="coiled-coil region" evidence="1">
    <location>
        <begin position="36"/>
        <end position="63"/>
    </location>
</feature>
<sequence>MATSHTWDLNCSPFIELLGTNHAPSPDELLVLKTLLVEHCAELERLDKEIARALREKEKIKNFVEAHRALMSPVRQLPDEVLGEIFVHCLPTERNAVRSLDEAPLLLTTICRDWRRVALNTHRLWSSIHIFLPPDLSNQAMFRRVTGIRTWLGRSGTLPLSISLHTRSQPVHGPFGLARTPSPDLFINNAKLLISTITSYGHRFGDLFLSLPPSYLRLFDELSGHRSFSMLQHFCVRDADVHNGISPIWNHEEENDDVLFAPLLARTAALKRLEVSNIYVRTGGYLDLPINWSILTDLKLQSSVSVGLYTSEALRILQRTPNLQHLQIYFMLSFDQHLDSTPIGRIDLPHLKSMRLEFWPNRVGFGESDPRAQVSSIFDSLSTPSLKLLAVTGAWTGDGFINMKSIHEGSGIPFHQLETLELAFQTTPEELTDCLSSAPELVSFQYKEMRIPPSFCDTHLSALTPSQENPTPLCPRLTTIRIIFGMHMLGEMVTVTSSNILSFVRSRANTLKRFDMFFGTQDPFLTEDDLDALRKLKEAGLNMRLHSADYPVAKLDSPFCGLLSEPEVLQPPSIPANQNQLSDMEGLFATRYIV</sequence>
<dbReference type="Proteomes" id="UP001163846">
    <property type="component" value="Unassembled WGS sequence"/>
</dbReference>
<proteinExistence type="predicted"/>
<evidence type="ECO:0000313" key="3">
    <source>
        <dbReference type="Proteomes" id="UP001163846"/>
    </source>
</evidence>
<protein>
    <recommendedName>
        <fullName evidence="4">F-box domain-containing protein</fullName>
    </recommendedName>
</protein>
<dbReference type="Gene3D" id="1.20.1280.50">
    <property type="match status" value="1"/>
</dbReference>
<keyword evidence="1" id="KW-0175">Coiled coil</keyword>
<name>A0AA38P3I3_9AGAR</name>
<evidence type="ECO:0000313" key="2">
    <source>
        <dbReference type="EMBL" id="KAJ3835599.1"/>
    </source>
</evidence>
<dbReference type="AlphaFoldDB" id="A0AA38P3I3"/>
<reference evidence="2" key="1">
    <citation type="submission" date="2022-08" db="EMBL/GenBank/DDBJ databases">
        <authorList>
            <consortium name="DOE Joint Genome Institute"/>
            <person name="Min B."/>
            <person name="Riley R."/>
            <person name="Sierra-Patev S."/>
            <person name="Naranjo-Ortiz M."/>
            <person name="Looney B."/>
            <person name="Konkel Z."/>
            <person name="Slot J.C."/>
            <person name="Sakamoto Y."/>
            <person name="Steenwyk J.L."/>
            <person name="Rokas A."/>
            <person name="Carro J."/>
            <person name="Camarero S."/>
            <person name="Ferreira P."/>
            <person name="Molpeceres G."/>
            <person name="Ruiz-Duenas F.J."/>
            <person name="Serrano A."/>
            <person name="Henrissat B."/>
            <person name="Drula E."/>
            <person name="Hughes K.W."/>
            <person name="Mata J.L."/>
            <person name="Ishikawa N.K."/>
            <person name="Vargas-Isla R."/>
            <person name="Ushijima S."/>
            <person name="Smith C.A."/>
            <person name="Ahrendt S."/>
            <person name="Andreopoulos W."/>
            <person name="He G."/>
            <person name="Labutti K."/>
            <person name="Lipzen A."/>
            <person name="Ng V."/>
            <person name="Sandor L."/>
            <person name="Barry K."/>
            <person name="Martinez A.T."/>
            <person name="Xiao Y."/>
            <person name="Gibbons J.G."/>
            <person name="Terashima K."/>
            <person name="Hibbett D.S."/>
            <person name="Grigoriev I.V."/>
        </authorList>
    </citation>
    <scope>NUCLEOTIDE SEQUENCE</scope>
    <source>
        <strain evidence="2">TFB9207</strain>
    </source>
</reference>
<accession>A0AA38P3I3</accession>
<dbReference type="InterPro" id="IPR032675">
    <property type="entry name" value="LRR_dom_sf"/>
</dbReference>
<organism evidence="2 3">
    <name type="scientific">Lentinula raphanica</name>
    <dbReference type="NCBI Taxonomy" id="153919"/>
    <lineage>
        <taxon>Eukaryota</taxon>
        <taxon>Fungi</taxon>
        <taxon>Dikarya</taxon>
        <taxon>Basidiomycota</taxon>
        <taxon>Agaricomycotina</taxon>
        <taxon>Agaricomycetes</taxon>
        <taxon>Agaricomycetidae</taxon>
        <taxon>Agaricales</taxon>
        <taxon>Marasmiineae</taxon>
        <taxon>Omphalotaceae</taxon>
        <taxon>Lentinula</taxon>
    </lineage>
</organism>
<dbReference type="EMBL" id="MU806395">
    <property type="protein sequence ID" value="KAJ3835599.1"/>
    <property type="molecule type" value="Genomic_DNA"/>
</dbReference>
<keyword evidence="3" id="KW-1185">Reference proteome</keyword>
<dbReference type="Gene3D" id="3.80.10.10">
    <property type="entry name" value="Ribonuclease Inhibitor"/>
    <property type="match status" value="1"/>
</dbReference>
<evidence type="ECO:0000256" key="1">
    <source>
        <dbReference type="SAM" id="Coils"/>
    </source>
</evidence>
<gene>
    <name evidence="2" type="ORF">F5878DRAFT_627432</name>
</gene>